<organism evidence="1 4">
    <name type="scientific">Adineta ricciae</name>
    <name type="common">Rotifer</name>
    <dbReference type="NCBI Taxonomy" id="249248"/>
    <lineage>
        <taxon>Eukaryota</taxon>
        <taxon>Metazoa</taxon>
        <taxon>Spiralia</taxon>
        <taxon>Gnathifera</taxon>
        <taxon>Rotifera</taxon>
        <taxon>Eurotatoria</taxon>
        <taxon>Bdelloidea</taxon>
        <taxon>Adinetida</taxon>
        <taxon>Adinetidae</taxon>
        <taxon>Adineta</taxon>
    </lineage>
</organism>
<dbReference type="EMBL" id="CAJNOR010017821">
    <property type="protein sequence ID" value="CAF1687822.1"/>
    <property type="molecule type" value="Genomic_DNA"/>
</dbReference>
<dbReference type="EMBL" id="CAJNOJ010002019">
    <property type="protein sequence ID" value="CAF1556829.1"/>
    <property type="molecule type" value="Genomic_DNA"/>
</dbReference>
<dbReference type="OrthoDB" id="205623at2759"/>
<evidence type="ECO:0000313" key="3">
    <source>
        <dbReference type="Proteomes" id="UP000663828"/>
    </source>
</evidence>
<evidence type="ECO:0000313" key="1">
    <source>
        <dbReference type="EMBL" id="CAF1556829.1"/>
    </source>
</evidence>
<evidence type="ECO:0000313" key="4">
    <source>
        <dbReference type="Proteomes" id="UP000663852"/>
    </source>
</evidence>
<dbReference type="Proteomes" id="UP000663852">
    <property type="component" value="Unassembled WGS sequence"/>
</dbReference>
<comment type="caution">
    <text evidence="1">The sequence shown here is derived from an EMBL/GenBank/DDBJ whole genome shotgun (WGS) entry which is preliminary data.</text>
</comment>
<accession>A0A815XEU1</accession>
<dbReference type="AlphaFoldDB" id="A0A815XEU1"/>
<evidence type="ECO:0000313" key="2">
    <source>
        <dbReference type="EMBL" id="CAF1687822.1"/>
    </source>
</evidence>
<keyword evidence="3" id="KW-1185">Reference proteome</keyword>
<sequence>MKNTANDFFPDDFFIGGAKTFFCKGNNGRWMDILTEEELKNYELQIKEELDEKCAHWLQTGQILDTNN</sequence>
<proteinExistence type="predicted"/>
<dbReference type="Proteomes" id="UP000663828">
    <property type="component" value="Unassembled WGS sequence"/>
</dbReference>
<gene>
    <name evidence="1" type="ORF">EDS130_LOCUS46354</name>
    <name evidence="2" type="ORF">XAT740_LOCUS62573</name>
</gene>
<protein>
    <recommendedName>
        <fullName evidence="5">Sulfotransferase</fullName>
    </recommendedName>
</protein>
<evidence type="ECO:0008006" key="5">
    <source>
        <dbReference type="Google" id="ProtNLM"/>
    </source>
</evidence>
<reference evidence="1" key="1">
    <citation type="submission" date="2021-02" db="EMBL/GenBank/DDBJ databases">
        <authorList>
            <person name="Nowell W R."/>
        </authorList>
    </citation>
    <scope>NUCLEOTIDE SEQUENCE</scope>
</reference>
<name>A0A815XEU1_ADIRI</name>